<dbReference type="SMART" id="SM00826">
    <property type="entry name" value="PKS_DH"/>
    <property type="match status" value="1"/>
</dbReference>
<feature type="domain" description="Carrier" evidence="7">
    <location>
        <begin position="1160"/>
        <end position="1234"/>
    </location>
</feature>
<evidence type="ECO:0000256" key="1">
    <source>
        <dbReference type="ARBA" id="ARBA00022450"/>
    </source>
</evidence>
<dbReference type="Gene3D" id="3.40.50.720">
    <property type="entry name" value="NAD(P)-binding Rossmann-like Domain"/>
    <property type="match status" value="1"/>
</dbReference>
<evidence type="ECO:0000256" key="2">
    <source>
        <dbReference type="ARBA" id="ARBA00022553"/>
    </source>
</evidence>
<dbReference type="InterPro" id="IPR020807">
    <property type="entry name" value="PKS_DH"/>
</dbReference>
<dbReference type="SMART" id="SM00823">
    <property type="entry name" value="PKS_PP"/>
    <property type="match status" value="2"/>
</dbReference>
<comment type="caution">
    <text evidence="10">The sequence shown here is derived from an EMBL/GenBank/DDBJ whole genome shotgun (WGS) entry which is preliminary data.</text>
</comment>
<feature type="region of interest" description="Disordered" evidence="6">
    <location>
        <begin position="1"/>
        <end position="25"/>
    </location>
</feature>
<dbReference type="InterPro" id="IPR036291">
    <property type="entry name" value="NAD(P)-bd_dom_sf"/>
</dbReference>
<feature type="active site" description="Proton acceptor; for dehydratase activity" evidence="5">
    <location>
        <position position="886"/>
    </location>
</feature>
<name>A0A401R7L6_STRNR</name>
<dbReference type="SUPFAM" id="SSF47336">
    <property type="entry name" value="ACP-like"/>
    <property type="match status" value="2"/>
</dbReference>
<keyword evidence="4" id="KW-0012">Acyltransferase</keyword>
<dbReference type="GO" id="GO:0005886">
    <property type="term" value="C:plasma membrane"/>
    <property type="evidence" value="ECO:0007669"/>
    <property type="project" value="TreeGrafter"/>
</dbReference>
<dbReference type="SUPFAM" id="SSF53901">
    <property type="entry name" value="Thiolase-like"/>
    <property type="match status" value="1"/>
</dbReference>
<dbReference type="Pfam" id="PF02801">
    <property type="entry name" value="Ketoacyl-synt_C"/>
    <property type="match status" value="1"/>
</dbReference>
<keyword evidence="3" id="KW-0808">Transferase</keyword>
<feature type="domain" description="Carrier" evidence="7">
    <location>
        <begin position="271"/>
        <end position="349"/>
    </location>
</feature>
<feature type="compositionally biased region" description="Low complexity" evidence="6">
    <location>
        <begin position="1132"/>
        <end position="1158"/>
    </location>
</feature>
<feature type="compositionally biased region" description="Low complexity" evidence="6">
    <location>
        <begin position="240"/>
        <end position="267"/>
    </location>
</feature>
<dbReference type="GO" id="GO:0004312">
    <property type="term" value="F:fatty acid synthase activity"/>
    <property type="evidence" value="ECO:0007669"/>
    <property type="project" value="TreeGrafter"/>
</dbReference>
<evidence type="ECO:0000259" key="9">
    <source>
        <dbReference type="PROSITE" id="PS52019"/>
    </source>
</evidence>
<dbReference type="InterPro" id="IPR057326">
    <property type="entry name" value="KR_dom"/>
</dbReference>
<dbReference type="SMART" id="SM00822">
    <property type="entry name" value="PKS_KR"/>
    <property type="match status" value="1"/>
</dbReference>
<evidence type="ECO:0000259" key="7">
    <source>
        <dbReference type="PROSITE" id="PS50075"/>
    </source>
</evidence>
<dbReference type="Gene3D" id="3.10.129.110">
    <property type="entry name" value="Polyketide synthase dehydratase"/>
    <property type="match status" value="1"/>
</dbReference>
<dbReference type="InterPro" id="IPR036736">
    <property type="entry name" value="ACP-like_sf"/>
</dbReference>
<dbReference type="PANTHER" id="PTHR43775">
    <property type="entry name" value="FATTY ACID SYNTHASE"/>
    <property type="match status" value="1"/>
</dbReference>
<feature type="active site" description="Proton donor; for dehydratase activity" evidence="5">
    <location>
        <position position="1048"/>
    </location>
</feature>
<dbReference type="InterPro" id="IPR049900">
    <property type="entry name" value="PKS_mFAS_DH"/>
</dbReference>
<evidence type="ECO:0000313" key="10">
    <source>
        <dbReference type="EMBL" id="GCB93617.1"/>
    </source>
</evidence>
<dbReference type="InterPro" id="IPR018201">
    <property type="entry name" value="Ketoacyl_synth_AS"/>
</dbReference>
<dbReference type="InterPro" id="IPR049551">
    <property type="entry name" value="PKS_DH_C"/>
</dbReference>
<dbReference type="InterPro" id="IPR009081">
    <property type="entry name" value="PP-bd_ACP"/>
</dbReference>
<dbReference type="Pfam" id="PF00550">
    <property type="entry name" value="PP-binding"/>
    <property type="match status" value="2"/>
</dbReference>
<feature type="region of interest" description="Disordered" evidence="6">
    <location>
        <begin position="231"/>
        <end position="267"/>
    </location>
</feature>
<dbReference type="PANTHER" id="PTHR43775:SF37">
    <property type="entry name" value="SI:DKEY-61P9.11"/>
    <property type="match status" value="1"/>
</dbReference>
<feature type="compositionally biased region" description="Low complexity" evidence="6">
    <location>
        <begin position="1386"/>
        <end position="1419"/>
    </location>
</feature>
<dbReference type="GO" id="GO:0005737">
    <property type="term" value="C:cytoplasm"/>
    <property type="evidence" value="ECO:0007669"/>
    <property type="project" value="TreeGrafter"/>
</dbReference>
<accession>A0A401R7L6</accession>
<keyword evidence="1" id="KW-0596">Phosphopantetheine</keyword>
<feature type="domain" description="Ketosynthase family 3 (KS3)" evidence="8">
    <location>
        <begin position="428"/>
        <end position="832"/>
    </location>
</feature>
<dbReference type="InterPro" id="IPR014030">
    <property type="entry name" value="Ketoacyl_synth_N"/>
</dbReference>
<dbReference type="GO" id="GO:0006633">
    <property type="term" value="P:fatty acid biosynthetic process"/>
    <property type="evidence" value="ECO:0007669"/>
    <property type="project" value="InterPro"/>
</dbReference>
<dbReference type="PROSITE" id="PS52004">
    <property type="entry name" value="KS3_2"/>
    <property type="match status" value="1"/>
</dbReference>
<feature type="compositionally biased region" description="Low complexity" evidence="6">
    <location>
        <begin position="1291"/>
        <end position="1326"/>
    </location>
</feature>
<dbReference type="PROSITE" id="PS52019">
    <property type="entry name" value="PKS_MFAS_DH"/>
    <property type="match status" value="1"/>
</dbReference>
<feature type="region of interest" description="Disordered" evidence="6">
    <location>
        <begin position="357"/>
        <end position="405"/>
    </location>
</feature>
<evidence type="ECO:0000256" key="6">
    <source>
        <dbReference type="SAM" id="MobiDB-lite"/>
    </source>
</evidence>
<reference evidence="10 11" key="1">
    <citation type="journal article" date="2019" name="Microbiol. Resour. Announc.">
        <title>Draft Genome Sequence of the Most Traditional epsilon-Poly-l-Lysine Producer, Streptomyces albulus NBRC14147.</title>
        <authorList>
            <person name="Yamanaka K."/>
            <person name="Hamano Y."/>
        </authorList>
    </citation>
    <scope>NUCLEOTIDE SEQUENCE [LARGE SCALE GENOMIC DNA]</scope>
    <source>
        <strain evidence="10 11">NBRC 14147</strain>
    </source>
</reference>
<feature type="compositionally biased region" description="Pro residues" evidence="6">
    <location>
        <begin position="1250"/>
        <end position="1290"/>
    </location>
</feature>
<dbReference type="GO" id="GO:0071770">
    <property type="term" value="P:DIM/DIP cell wall layer assembly"/>
    <property type="evidence" value="ECO:0007669"/>
    <property type="project" value="TreeGrafter"/>
</dbReference>
<dbReference type="InterPro" id="IPR042104">
    <property type="entry name" value="PKS_dehydratase_sf"/>
</dbReference>
<dbReference type="PROSITE" id="PS50075">
    <property type="entry name" value="CARRIER"/>
    <property type="match status" value="2"/>
</dbReference>
<sequence length="1419" mass="149644">MRKLVLTGREQLPPQHDWPALRHEPGPRGEKLRALHELAADGVELRVLSVPLTDAAAVADAVRDVRATMGPIAGVLHCAGLVDGEHPAFVRKPLERVREVFAPKVAGLDALVAGLADEPLRFFVLFSSVAAAVPALAVGQSDYAMANAAMDYAALAAPPGLPLVSLQWPSWRDSGMGEVRSPAFRRTGMGSLTDEEGLALLDRVLAGGHGPVVLPAVIDDPALWRPEALTARKAPDAPEARPTASPTAPAAPDVPDEAAAPAVPAPGVAPETVSAAVDWMLDRLAEDLGFARHKLSAEVPIEDYGMDSIMVTQLMTSVGKRLGSEDLDPSALLEHSSVSAFTNWLATRHGAALTAAFGPEPAAGPATEPAAETAEPTPEPTAEPTAPARTPAPTAAVAAAEPRRTVTARVDTDPAATADAAQPADAGPLDIAVVAVACRFPGAPTPEDYWQLLRTGRSALAPVPPERWGRPTPYHAGLIDGYGEFDPEFFLVPDSDAAAMDPQALLLLEETLQLCHRAGYPHQELKGRPIGVYIGGRTHHVPDERTLTAARNPIVAVGQNYLAANISQFFDFRGPSVVVDTACSSALVAMGMAVQGLRTGEIEAAVVGGVSLLNTDQAHRVFSRRGILGTDPAFHVFDRRARGIVLGEGAGLVLLKPLRRALSDGDQVLAVVKGLAVNNDGRTAGPATPNIAAQRAVMRAALEASGKRPEDIDHIEANGSGAALTDLLELKAINEVYRADSARPCGLGSIKPNIGHPLCAEGIAGFLKTVLMLHHREQVPFLSGQEPLDHFDLAASPFRFVRSAEPWTGERPTAALNCFADGGTNAHVIVEGWREPAGGRATRAAVALPELHRRPVTRPTPEPVPEGATLHQRLVLTAEHPAVAGHRVHGRLLLPALAYVDLVHQLFRAHGGTPERLELRDLTVLRPLAVEDGGHADVDLRAEPLDGGRWRVRATAPDAPDRPYATVEAVPVEPVTFDGRIDPARRPGTPRTLDEVYAQHGSQGLTHGGALRAEGEVSEDEDELIASVAVRAPFAADDAVTFHPALLDGSAIAAGPLFHAAVAEEGHLFLPIHVRSFRASGPLGRRCLARVDKRTVGRAQELVYLTIDLYDEDGRQVARLERLTSKLDRVGAPARGPQDRPAAQRPAAERPVAGTAGSADAAGTLLRELVAARLGRRADEIDTGIGYYELGLESAQVLELVGTIEETVGEPVPPTLPFEYATIRDLAGHLATRYPTAFGGTAAPTATTAPAPPRSPPPRPPRSPCRPPRPPRTAPVPPPRPSRPRSPPRPGRVSRSPSSAWPAATPTRTTWTPSGPICARDAAPSPRSRPPAGPRTRSRTSAAPAAGRCPGGAASWRTSTASTPASSGSPRARPRAWTRRNGCSWRPAGRPSRTPATPRRASARPTGPTRAATSGCSPA</sequence>
<feature type="region of interest" description="C-terminal hotdog fold" evidence="5">
    <location>
        <begin position="988"/>
        <end position="1134"/>
    </location>
</feature>
<dbReference type="InterPro" id="IPR013968">
    <property type="entry name" value="PKS_KR"/>
</dbReference>
<dbReference type="InterPro" id="IPR050091">
    <property type="entry name" value="PKS_NRPS_Biosynth_Enz"/>
</dbReference>
<dbReference type="EMBL" id="BHXC01000007">
    <property type="protein sequence ID" value="GCB93617.1"/>
    <property type="molecule type" value="Genomic_DNA"/>
</dbReference>
<dbReference type="Proteomes" id="UP000288351">
    <property type="component" value="Unassembled WGS sequence"/>
</dbReference>
<gene>
    <name evidence="10" type="ORF">SALB_06403</name>
</gene>
<dbReference type="InterPro" id="IPR014031">
    <property type="entry name" value="Ketoacyl_synth_C"/>
</dbReference>
<dbReference type="CDD" id="cd00833">
    <property type="entry name" value="PKS"/>
    <property type="match status" value="1"/>
</dbReference>
<evidence type="ECO:0000313" key="11">
    <source>
        <dbReference type="Proteomes" id="UP000288351"/>
    </source>
</evidence>
<feature type="region of interest" description="N-terminal hotdog fold" evidence="5">
    <location>
        <begin position="849"/>
        <end position="977"/>
    </location>
</feature>
<keyword evidence="2" id="KW-0597">Phosphoprotein</keyword>
<dbReference type="Pfam" id="PF00109">
    <property type="entry name" value="ketoacyl-synt"/>
    <property type="match status" value="1"/>
</dbReference>
<dbReference type="Pfam" id="PF08659">
    <property type="entry name" value="KR"/>
    <property type="match status" value="1"/>
</dbReference>
<feature type="region of interest" description="Disordered" evidence="6">
    <location>
        <begin position="1128"/>
        <end position="1158"/>
    </location>
</feature>
<dbReference type="Pfam" id="PF14765">
    <property type="entry name" value="PS-DH"/>
    <property type="match status" value="1"/>
</dbReference>
<organism evidence="10 11">
    <name type="scientific">Streptomyces noursei</name>
    <name type="common">Streptomyces albulus</name>
    <dbReference type="NCBI Taxonomy" id="1971"/>
    <lineage>
        <taxon>Bacteria</taxon>
        <taxon>Bacillati</taxon>
        <taxon>Actinomycetota</taxon>
        <taxon>Actinomycetes</taxon>
        <taxon>Kitasatosporales</taxon>
        <taxon>Streptomycetaceae</taxon>
        <taxon>Streptomyces</taxon>
    </lineage>
</organism>
<dbReference type="InterPro" id="IPR049552">
    <property type="entry name" value="PKS_DH_N"/>
</dbReference>
<proteinExistence type="predicted"/>
<dbReference type="Gene3D" id="3.40.47.10">
    <property type="match status" value="1"/>
</dbReference>
<evidence type="ECO:0000256" key="4">
    <source>
        <dbReference type="ARBA" id="ARBA00023315"/>
    </source>
</evidence>
<dbReference type="InterPro" id="IPR020806">
    <property type="entry name" value="PKS_PP-bd"/>
</dbReference>
<dbReference type="Pfam" id="PF21089">
    <property type="entry name" value="PKS_DH_N"/>
    <property type="match status" value="1"/>
</dbReference>
<feature type="region of interest" description="Disordered" evidence="6">
    <location>
        <begin position="1237"/>
        <end position="1419"/>
    </location>
</feature>
<evidence type="ECO:0000256" key="5">
    <source>
        <dbReference type="PROSITE-ProRule" id="PRU01363"/>
    </source>
</evidence>
<protein>
    <submittedName>
        <fullName evidence="10">Putative polyketide synthase</fullName>
    </submittedName>
</protein>
<dbReference type="InterPro" id="IPR016039">
    <property type="entry name" value="Thiolase-like"/>
</dbReference>
<dbReference type="InterPro" id="IPR020841">
    <property type="entry name" value="PKS_Beta-ketoAc_synthase_dom"/>
</dbReference>
<feature type="domain" description="PKS/mFAS DH" evidence="9">
    <location>
        <begin position="849"/>
        <end position="1134"/>
    </location>
</feature>
<dbReference type="Gene3D" id="1.10.1200.10">
    <property type="entry name" value="ACP-like"/>
    <property type="match status" value="2"/>
</dbReference>
<dbReference type="GO" id="GO:0031177">
    <property type="term" value="F:phosphopantetheine binding"/>
    <property type="evidence" value="ECO:0007669"/>
    <property type="project" value="InterPro"/>
</dbReference>
<dbReference type="PROSITE" id="PS00606">
    <property type="entry name" value="KS3_1"/>
    <property type="match status" value="1"/>
</dbReference>
<feature type="compositionally biased region" description="Low complexity" evidence="6">
    <location>
        <begin position="1339"/>
        <end position="1371"/>
    </location>
</feature>
<dbReference type="GO" id="GO:0017000">
    <property type="term" value="P:antibiotic biosynthetic process"/>
    <property type="evidence" value="ECO:0007669"/>
    <property type="project" value="UniProtKB-ARBA"/>
</dbReference>
<dbReference type="GO" id="GO:0004315">
    <property type="term" value="F:3-oxoacyl-[acyl-carrier-protein] synthase activity"/>
    <property type="evidence" value="ECO:0007669"/>
    <property type="project" value="InterPro"/>
</dbReference>
<evidence type="ECO:0000256" key="3">
    <source>
        <dbReference type="ARBA" id="ARBA00022679"/>
    </source>
</evidence>
<feature type="compositionally biased region" description="Low complexity" evidence="6">
    <location>
        <begin position="1237"/>
        <end position="1249"/>
    </location>
</feature>
<dbReference type="SUPFAM" id="SSF51735">
    <property type="entry name" value="NAD(P)-binding Rossmann-fold domains"/>
    <property type="match status" value="1"/>
</dbReference>
<evidence type="ECO:0000259" key="8">
    <source>
        <dbReference type="PROSITE" id="PS52004"/>
    </source>
</evidence>
<dbReference type="SMART" id="SM00825">
    <property type="entry name" value="PKS_KS"/>
    <property type="match status" value="1"/>
</dbReference>